<evidence type="ECO:0000256" key="6">
    <source>
        <dbReference type="SAM" id="MobiDB-lite"/>
    </source>
</evidence>
<feature type="region of interest" description="Disordered" evidence="6">
    <location>
        <begin position="194"/>
        <end position="225"/>
    </location>
</feature>
<dbReference type="PANTHER" id="PTHR16223:SF300">
    <property type="entry name" value="TRANSCRIPTION FACTOR BHLH133"/>
    <property type="match status" value="1"/>
</dbReference>
<evidence type="ECO:0000256" key="1">
    <source>
        <dbReference type="ARBA" id="ARBA00004123"/>
    </source>
</evidence>
<evidence type="ECO:0000313" key="8">
    <source>
        <dbReference type="EMBL" id="AKN09597.1"/>
    </source>
</evidence>
<keyword evidence="2" id="KW-0805">Transcription regulation</keyword>
<dbReference type="SUPFAM" id="SSF47459">
    <property type="entry name" value="HLH, helix-loop-helix DNA-binding domain"/>
    <property type="match status" value="1"/>
</dbReference>
<dbReference type="CDD" id="cd11454">
    <property type="entry name" value="bHLH_AtIND_like"/>
    <property type="match status" value="1"/>
</dbReference>
<dbReference type="GO" id="GO:0046983">
    <property type="term" value="F:protein dimerization activity"/>
    <property type="evidence" value="ECO:0007669"/>
    <property type="project" value="InterPro"/>
</dbReference>
<keyword evidence="5" id="KW-0539">Nucleus</keyword>
<dbReference type="Pfam" id="PF00010">
    <property type="entry name" value="HLH"/>
    <property type="match status" value="1"/>
</dbReference>
<evidence type="ECO:0000256" key="3">
    <source>
        <dbReference type="ARBA" id="ARBA00023125"/>
    </source>
</evidence>
<dbReference type="GO" id="GO:0048766">
    <property type="term" value="P:root hair initiation"/>
    <property type="evidence" value="ECO:0007669"/>
    <property type="project" value="UniProtKB-ARBA"/>
</dbReference>
<feature type="compositionally biased region" description="Polar residues" evidence="6">
    <location>
        <begin position="210"/>
        <end position="224"/>
    </location>
</feature>
<dbReference type="Gene3D" id="4.10.280.10">
    <property type="entry name" value="Helix-loop-helix DNA-binding domain"/>
    <property type="match status" value="1"/>
</dbReference>
<dbReference type="InterPro" id="IPR045843">
    <property type="entry name" value="IND-like"/>
</dbReference>
<dbReference type="InterPro" id="IPR036638">
    <property type="entry name" value="HLH_DNA-bd_sf"/>
</dbReference>
<dbReference type="InterPro" id="IPR011598">
    <property type="entry name" value="bHLH_dom"/>
</dbReference>
<name>A0A0H3YC47_SALMI</name>
<evidence type="ECO:0000259" key="7">
    <source>
        <dbReference type="PROSITE" id="PS50888"/>
    </source>
</evidence>
<keyword evidence="4" id="KW-0804">Transcription</keyword>
<evidence type="ECO:0000256" key="4">
    <source>
        <dbReference type="ARBA" id="ARBA00023163"/>
    </source>
</evidence>
<dbReference type="PROSITE" id="PS50888">
    <property type="entry name" value="BHLH"/>
    <property type="match status" value="1"/>
</dbReference>
<dbReference type="GO" id="GO:0000981">
    <property type="term" value="F:DNA-binding transcription factor activity, RNA polymerase II-specific"/>
    <property type="evidence" value="ECO:0007669"/>
    <property type="project" value="TreeGrafter"/>
</dbReference>
<evidence type="ECO:0000256" key="2">
    <source>
        <dbReference type="ARBA" id="ARBA00023015"/>
    </source>
</evidence>
<dbReference type="EMBL" id="KP257495">
    <property type="protein sequence ID" value="AKN09597.1"/>
    <property type="molecule type" value="mRNA"/>
</dbReference>
<dbReference type="SMART" id="SM00353">
    <property type="entry name" value="HLH"/>
    <property type="match status" value="1"/>
</dbReference>
<dbReference type="GO" id="GO:0005634">
    <property type="term" value="C:nucleus"/>
    <property type="evidence" value="ECO:0007669"/>
    <property type="project" value="UniProtKB-SubCell"/>
</dbReference>
<evidence type="ECO:0000256" key="5">
    <source>
        <dbReference type="ARBA" id="ARBA00023242"/>
    </source>
</evidence>
<keyword evidence="3" id="KW-0238">DNA-binding</keyword>
<accession>A0A0H3YC47</accession>
<dbReference type="AlphaFoldDB" id="A0A0H3YC47"/>
<protein>
    <submittedName>
        <fullName evidence="8">Basic helix-loop-helix transcription factor</fullName>
    </submittedName>
</protein>
<feature type="domain" description="BHLH" evidence="7">
    <location>
        <begin position="219"/>
        <end position="268"/>
    </location>
</feature>
<sequence length="302" mass="33187">MEHVGAVIPQGEWNSLSGIMCSEEAEFMAELLGNCSLPNEATSPAIWPPHRNIEAALYSSDETMCFSFSQGSGSGFLSPFSSQEISYYSTLSHHASLPNNNYSTNVMGGADDVFNDSTESNNDVVPEEEKKLGSSPCKSNKRSRVPCEIPRSKKSMKCSRCICDDDNNNNAVAHRQQTSSSCCSEDEYSNELMGTTSCSSSKGGRAPNPNAKTRASRGSATDPQSLYARKRRERINERLKILQTLVPNGTKVDISTMLEEAVEYVKFLQLQIKLLSSDDLWMYAPIAYNGMDIGLDLRPQSS</sequence>
<organism evidence="8">
    <name type="scientific">Salvia miltiorrhiza</name>
    <name type="common">Chinese sage</name>
    <dbReference type="NCBI Taxonomy" id="226208"/>
    <lineage>
        <taxon>Eukaryota</taxon>
        <taxon>Viridiplantae</taxon>
        <taxon>Streptophyta</taxon>
        <taxon>Embryophyta</taxon>
        <taxon>Tracheophyta</taxon>
        <taxon>Spermatophyta</taxon>
        <taxon>Magnoliopsida</taxon>
        <taxon>eudicotyledons</taxon>
        <taxon>Gunneridae</taxon>
        <taxon>Pentapetalae</taxon>
        <taxon>asterids</taxon>
        <taxon>lamiids</taxon>
        <taxon>Lamiales</taxon>
        <taxon>Lamiaceae</taxon>
        <taxon>Nepetoideae</taxon>
        <taxon>Mentheae</taxon>
        <taxon>Salviinae</taxon>
        <taxon>Salvia</taxon>
        <taxon>Salvia incertae sedis</taxon>
    </lineage>
</organism>
<proteinExistence type="evidence at transcript level"/>
<reference evidence="8" key="1">
    <citation type="submission" date="2014-12" db="EMBL/GenBank/DDBJ databases">
        <title>Genome-wide characterization and analysis of bHLH transcription factors related to tanshinones biosynthesis in Salvia miltiorrhiza.</title>
        <authorList>
            <person name="Zhang X."/>
            <person name="Song J."/>
        </authorList>
    </citation>
    <scope>NUCLEOTIDE SEQUENCE</scope>
</reference>
<comment type="subcellular location">
    <subcellularLocation>
        <location evidence="1">Nucleus</location>
    </subcellularLocation>
</comment>
<dbReference type="FunFam" id="4.10.280.10:FF:000022">
    <property type="entry name" value="Basic helix-loop-helix transcription factor"/>
    <property type="match status" value="1"/>
</dbReference>
<feature type="region of interest" description="Disordered" evidence="6">
    <location>
        <begin position="114"/>
        <end position="146"/>
    </location>
</feature>
<dbReference type="GO" id="GO:0000978">
    <property type="term" value="F:RNA polymerase II cis-regulatory region sequence-specific DNA binding"/>
    <property type="evidence" value="ECO:0007669"/>
    <property type="project" value="TreeGrafter"/>
</dbReference>
<dbReference type="PANTHER" id="PTHR16223">
    <property type="entry name" value="TRANSCRIPTION FACTOR BHLH83-RELATED"/>
    <property type="match status" value="1"/>
</dbReference>